<accession>A0A1H4JCK3</accession>
<feature type="domain" description="Glutamate/phenylalanine/leucine/valine/L-tryptophan dehydrogenase C-terminal" evidence="5">
    <location>
        <begin position="195"/>
        <end position="425"/>
    </location>
</feature>
<reference evidence="7" key="1">
    <citation type="submission" date="2016-10" db="EMBL/GenBank/DDBJ databases">
        <authorList>
            <person name="Varghese N."/>
        </authorList>
    </citation>
    <scope>NUCLEOTIDE SEQUENCE [LARGE SCALE GENOMIC DNA]</scope>
    <source>
        <strain evidence="7">DSM 44719</strain>
    </source>
</reference>
<dbReference type="Gene3D" id="3.40.50.720">
    <property type="entry name" value="NAD(P)-binding Rossmann-like Domain"/>
    <property type="match status" value="1"/>
</dbReference>
<dbReference type="PANTHER" id="PTHR11606:SF13">
    <property type="entry name" value="GLUTAMATE DEHYDROGENASE 1, MITOCHONDRIAL"/>
    <property type="match status" value="1"/>
</dbReference>
<sequence>MRDILIPAAITPSSAGSRALAAAQSQLSEAVARLGYDAGMHAMLANARRETRVSVPVRRDSGEIEVLAGYRVQHNFSRGPAIGGVRFHPDVDFDAARALAMWMTWQCALVDVPYGGAKGGVALDPDGYSQRELERVTRRYTGELMPLLGPESDISAPDLGTDEQTMAWMMDTYSAARGYTVPAVVTGKPLPLGGSRGRANATPWGVVHVARAALERAGVTLNGARAAVQGYGKVGRGVVRFLHEHGVRVVAVSDRFGAVHDRRGLDPDRLDEHLASTGSVAGLPDTDTISDDELLELDVELLVPAAIEGVLHEGNARRVQARVIVEGANGPTSTAADSILAERGIEVVPDILANAGGVIASHFESAQADQAHWWSRDELEARLADRILVAWRHVADVATQELVSLRSAATLIAVERVADAHRIRGLYP</sequence>
<dbReference type="Pfam" id="PF02812">
    <property type="entry name" value="ELFV_dehydrog_N"/>
    <property type="match status" value="1"/>
</dbReference>
<evidence type="ECO:0000256" key="1">
    <source>
        <dbReference type="ARBA" id="ARBA00006382"/>
    </source>
</evidence>
<dbReference type="GO" id="GO:0004352">
    <property type="term" value="F:glutamate dehydrogenase (NAD+) activity"/>
    <property type="evidence" value="ECO:0007669"/>
    <property type="project" value="TreeGrafter"/>
</dbReference>
<dbReference type="InterPro" id="IPR046346">
    <property type="entry name" value="Aminoacid_DH-like_N_sf"/>
</dbReference>
<dbReference type="SUPFAM" id="SSF51735">
    <property type="entry name" value="NAD(P)-binding Rossmann-fold domains"/>
    <property type="match status" value="1"/>
</dbReference>
<dbReference type="Proteomes" id="UP000183407">
    <property type="component" value="Unassembled WGS sequence"/>
</dbReference>
<dbReference type="InterPro" id="IPR006096">
    <property type="entry name" value="Glu/Leu/Phe/Val/Trp_DH_C"/>
</dbReference>
<dbReference type="PRINTS" id="PR00082">
    <property type="entry name" value="GLFDHDRGNASE"/>
</dbReference>
<dbReference type="InterPro" id="IPR033524">
    <property type="entry name" value="Glu/Leu/Phe/Val_DH_AS"/>
</dbReference>
<protein>
    <recommendedName>
        <fullName evidence="3">Glutamate dehydrogenase</fullName>
    </recommendedName>
</protein>
<dbReference type="InterPro" id="IPR036291">
    <property type="entry name" value="NAD(P)-bd_dom_sf"/>
</dbReference>
<evidence type="ECO:0000256" key="4">
    <source>
        <dbReference type="RuleBase" id="RU004417"/>
    </source>
</evidence>
<dbReference type="PANTHER" id="PTHR11606">
    <property type="entry name" value="GLUTAMATE DEHYDROGENASE"/>
    <property type="match status" value="1"/>
</dbReference>
<dbReference type="RefSeq" id="WP_240319605.1">
    <property type="nucleotide sequence ID" value="NZ_FNTL01000003.1"/>
</dbReference>
<dbReference type="EMBL" id="FNTL01000003">
    <property type="protein sequence ID" value="SEB43716.1"/>
    <property type="molecule type" value="Genomic_DNA"/>
</dbReference>
<dbReference type="Gene3D" id="3.40.50.10860">
    <property type="entry name" value="Leucine Dehydrogenase, chain A, domain 1"/>
    <property type="match status" value="1"/>
</dbReference>
<evidence type="ECO:0000256" key="2">
    <source>
        <dbReference type="ARBA" id="ARBA00023002"/>
    </source>
</evidence>
<dbReference type="InterPro" id="IPR006095">
    <property type="entry name" value="Glu/Leu/Phe/Val/Trp_DH"/>
</dbReference>
<dbReference type="AlphaFoldDB" id="A0A1H4JCK3"/>
<gene>
    <name evidence="6" type="ORF">SAMN04490220_0783</name>
</gene>
<evidence type="ECO:0000256" key="3">
    <source>
        <dbReference type="PIRNR" id="PIRNR000185"/>
    </source>
</evidence>
<organism evidence="6 7">
    <name type="scientific">Rhodococcus jostii</name>
    <dbReference type="NCBI Taxonomy" id="132919"/>
    <lineage>
        <taxon>Bacteria</taxon>
        <taxon>Bacillati</taxon>
        <taxon>Actinomycetota</taxon>
        <taxon>Actinomycetes</taxon>
        <taxon>Mycobacteriales</taxon>
        <taxon>Nocardiaceae</taxon>
        <taxon>Rhodococcus</taxon>
    </lineage>
</organism>
<dbReference type="PIRSF" id="PIRSF000185">
    <property type="entry name" value="Glu_DH"/>
    <property type="match status" value="1"/>
</dbReference>
<dbReference type="InterPro" id="IPR033922">
    <property type="entry name" value="NAD_bind_Glu_DH"/>
</dbReference>
<comment type="similarity">
    <text evidence="1 3 4">Belongs to the Glu/Leu/Phe/Val dehydrogenases family.</text>
</comment>
<evidence type="ECO:0000259" key="5">
    <source>
        <dbReference type="SMART" id="SM00839"/>
    </source>
</evidence>
<dbReference type="SMART" id="SM00839">
    <property type="entry name" value="ELFV_dehydrog"/>
    <property type="match status" value="1"/>
</dbReference>
<proteinExistence type="inferred from homology"/>
<dbReference type="InterPro" id="IPR014362">
    <property type="entry name" value="Glu_DH"/>
</dbReference>
<dbReference type="CDD" id="cd01076">
    <property type="entry name" value="NAD_bind_1_Glu_DH"/>
    <property type="match status" value="1"/>
</dbReference>
<name>A0A1H4JCK3_RHOJO</name>
<evidence type="ECO:0000313" key="7">
    <source>
        <dbReference type="Proteomes" id="UP000183407"/>
    </source>
</evidence>
<dbReference type="Pfam" id="PF00208">
    <property type="entry name" value="ELFV_dehydrog"/>
    <property type="match status" value="1"/>
</dbReference>
<dbReference type="InterPro" id="IPR006097">
    <property type="entry name" value="Glu/Leu/Phe/Val/Trp_DH_dimer"/>
</dbReference>
<dbReference type="SUPFAM" id="SSF53223">
    <property type="entry name" value="Aminoacid dehydrogenase-like, N-terminal domain"/>
    <property type="match status" value="1"/>
</dbReference>
<keyword evidence="2 3" id="KW-0560">Oxidoreductase</keyword>
<evidence type="ECO:0000313" key="6">
    <source>
        <dbReference type="EMBL" id="SEB43716.1"/>
    </source>
</evidence>
<dbReference type="PROSITE" id="PS00074">
    <property type="entry name" value="GLFV_DEHYDROGENASE"/>
    <property type="match status" value="1"/>
</dbReference>
<dbReference type="GO" id="GO:0006538">
    <property type="term" value="P:L-glutamate catabolic process"/>
    <property type="evidence" value="ECO:0007669"/>
    <property type="project" value="TreeGrafter"/>
</dbReference>